<evidence type="ECO:0000313" key="1">
    <source>
        <dbReference type="EMBL" id="KAJ3553438.1"/>
    </source>
</evidence>
<dbReference type="EMBL" id="JANHOG010000539">
    <property type="protein sequence ID" value="KAJ3553438.1"/>
    <property type="molecule type" value="Genomic_DNA"/>
</dbReference>
<evidence type="ECO:0000313" key="2">
    <source>
        <dbReference type="Proteomes" id="UP001148662"/>
    </source>
</evidence>
<accession>A0ACC1T515</accession>
<comment type="caution">
    <text evidence="1">The sequence shown here is derived from an EMBL/GenBank/DDBJ whole genome shotgun (WGS) entry which is preliminary data.</text>
</comment>
<organism evidence="1 2">
    <name type="scientific">Phlebia brevispora</name>
    <dbReference type="NCBI Taxonomy" id="194682"/>
    <lineage>
        <taxon>Eukaryota</taxon>
        <taxon>Fungi</taxon>
        <taxon>Dikarya</taxon>
        <taxon>Basidiomycota</taxon>
        <taxon>Agaricomycotina</taxon>
        <taxon>Agaricomycetes</taxon>
        <taxon>Polyporales</taxon>
        <taxon>Meruliaceae</taxon>
        <taxon>Phlebia</taxon>
    </lineage>
</organism>
<protein>
    <submittedName>
        <fullName evidence="1">Uncharacterized protein</fullName>
    </submittedName>
</protein>
<keyword evidence="2" id="KW-1185">Reference proteome</keyword>
<proteinExistence type="predicted"/>
<gene>
    <name evidence="1" type="ORF">NM688_g3613</name>
</gene>
<reference evidence="1" key="1">
    <citation type="submission" date="2022-07" db="EMBL/GenBank/DDBJ databases">
        <title>Genome Sequence of Phlebia brevispora.</title>
        <authorList>
            <person name="Buettner E."/>
        </authorList>
    </citation>
    <scope>NUCLEOTIDE SEQUENCE</scope>
    <source>
        <strain evidence="1">MPL23</strain>
    </source>
</reference>
<name>A0ACC1T515_9APHY</name>
<dbReference type="Proteomes" id="UP001148662">
    <property type="component" value="Unassembled WGS sequence"/>
</dbReference>
<sequence length="601" mass="64348">MVCLLILIVSLFALGYARIQSRRADMKLHEYITSIPAGFVDGGPADPDSTLDLRIALTQNNIDGLIKTFHNVAMLTAPAPETLAAVNAWLQAAGLNATTSTNTGDLLRLNTTVSVANQLLDAEFSLFTNTHTGAQSIRTLNYSIPVDLVGHVQFVHPTISFPSSAPLQSNSTIIARTNDDSISNPNATILARANHPAVDPTACGSLLVTPDCVLRMHTIPAATIGPPTGSIGVAGMNDLYANQADLKSFLEFYRRDITKHQAKFFRTVSINGGQNLQDITEAGLEANVDTQYTVGIAAGVPVTFYTIGREDLMLEEEALLNYLQTEEPDDLPNVLLISYGSNERLFSSEVSTRLCTGFAALGARGVSVIVSSMDGGVGGTKPDLKDDCPEGKFVPAFPASCPYVTAVGATAITLRSGHLWQVAADYSGGGFSIYFTNKEEFSWQTSAVQAYLRNLEHLHPEYDGLFEPKGRAYPDVAAVATNLAFDWRDKATMGSGTSLSAPIFASMIALINAERLAIRKSPLGFLNKFLYANPQAFVDIIEGELNLAYRGVVCQMLTSVIGGTNPGCKTEGFLTAFGWNPVTGLGSPMFDALKAAALAWE</sequence>